<sequence>MATQEEIVVFKVKYGDNIKRINGSVNCQKLDLNFAQLRSKILECFKITPEEGFNLTYIDEDGDTVLLGDDADLYDATIKQGLNPLRIDMKLKQNPPTPQNPPAKINHDHICAVKSLEKDVNQKLKISSFKKSPTPWDKPLPSHNSSKQDQVEPTLKHAQPNWSYDVGSSAPMHLFDNAFVAGQFPLATLPFTGGQVEPLTLHHGVECYKCGMNPIIGSYFKSSSEENCNYCAYCFNRSTKQGHYVEVHTDDAHSKRSLEARALTPSLYPESDELRMSTILSSGGTPMMDKTHKRHGIPVGHCSKSFQNYHGVQCEVCGANPITGRSYTKKRKYKVCSFCYSRMAVCCDSCEELTPPRTTFAPSNDHEVHCNAFASIDGTSVMHKDRMYFSRTYERYRSSILSAGHSFPICLVQDVTIPVGTRLAPNTLFTKVWRIKNTSSFLWSSATRLTKLCGIYGFSTPWDVKLKMPNLGGLGPHKSVDVYLHLRAPSCPGNYSAWYSLASLTGVEFGEPLLIAIEVVANPSASKNTTAIKMPGSPSNVAATKTHAVSVRPTTNTDNSEVLGKSKVSMRSCPPGKLGKGAAIVEDDDDDLDEMMVVEDLVQMGYGNKDLNLKVLRSNNHDLELTIDALECISDDLPSDD</sequence>
<feature type="domain" description="PB1" evidence="8">
    <location>
        <begin position="7"/>
        <end position="86"/>
    </location>
</feature>
<evidence type="ECO:0000256" key="6">
    <source>
        <dbReference type="SAM" id="MobiDB-lite"/>
    </source>
</evidence>
<dbReference type="InterPro" id="IPR053793">
    <property type="entry name" value="PB1-like"/>
</dbReference>
<protein>
    <submittedName>
        <fullName evidence="9">Protein NBR1-like protein</fullName>
    </submittedName>
</protein>
<dbReference type="Gene3D" id="1.10.8.10">
    <property type="entry name" value="DNA helicase RuvA subunit, C-terminal domain"/>
    <property type="match status" value="1"/>
</dbReference>
<dbReference type="EMBL" id="JAMFTS010000005">
    <property type="protein sequence ID" value="KAJ4751918.1"/>
    <property type="molecule type" value="Genomic_DNA"/>
</dbReference>
<dbReference type="InterPro" id="IPR032350">
    <property type="entry name" value="Nbr1_FW"/>
</dbReference>
<dbReference type="PANTHER" id="PTHR20930:SF0">
    <property type="entry name" value="PROTEIN ILRUN"/>
    <property type="match status" value="1"/>
</dbReference>
<dbReference type="PROSITE" id="PS51745">
    <property type="entry name" value="PB1"/>
    <property type="match status" value="1"/>
</dbReference>
<dbReference type="AlphaFoldDB" id="A0AAV8C8H0"/>
<dbReference type="SUPFAM" id="SSF54277">
    <property type="entry name" value="CAD &amp; PB1 domains"/>
    <property type="match status" value="1"/>
</dbReference>
<evidence type="ECO:0000256" key="2">
    <source>
        <dbReference type="ARBA" id="ARBA00022723"/>
    </source>
</evidence>
<dbReference type="CDD" id="cd14947">
    <property type="entry name" value="NBR1_like"/>
    <property type="match status" value="1"/>
</dbReference>
<keyword evidence="10" id="KW-1185">Reference proteome</keyword>
<dbReference type="GO" id="GO:0031410">
    <property type="term" value="C:cytoplasmic vesicle"/>
    <property type="evidence" value="ECO:0007669"/>
    <property type="project" value="UniProtKB-KW"/>
</dbReference>
<dbReference type="InterPro" id="IPR013783">
    <property type="entry name" value="Ig-like_fold"/>
</dbReference>
<dbReference type="InterPro" id="IPR000270">
    <property type="entry name" value="PB1_dom"/>
</dbReference>
<feature type="region of interest" description="Disordered" evidence="6">
    <location>
        <begin position="129"/>
        <end position="156"/>
    </location>
</feature>
<comment type="caution">
    <text evidence="9">The sequence shown here is derived from an EMBL/GenBank/DDBJ whole genome shotgun (WGS) entry which is preliminary data.</text>
</comment>
<dbReference type="SMART" id="SM00666">
    <property type="entry name" value="PB1"/>
    <property type="match status" value="1"/>
</dbReference>
<dbReference type="Gene3D" id="3.30.60.90">
    <property type="match status" value="1"/>
</dbReference>
<evidence type="ECO:0000313" key="10">
    <source>
        <dbReference type="Proteomes" id="UP001140206"/>
    </source>
</evidence>
<dbReference type="GO" id="GO:0005776">
    <property type="term" value="C:autophagosome"/>
    <property type="evidence" value="ECO:0007669"/>
    <property type="project" value="UniProtKB-SubCell"/>
</dbReference>
<accession>A0AAV8C8H0</accession>
<proteinExistence type="predicted"/>
<dbReference type="Gene3D" id="2.60.40.10">
    <property type="entry name" value="Immunoglobulins"/>
    <property type="match status" value="1"/>
</dbReference>
<evidence type="ECO:0000256" key="1">
    <source>
        <dbReference type="ARBA" id="ARBA00004419"/>
    </source>
</evidence>
<keyword evidence="3" id="KW-0863">Zinc-finger</keyword>
<evidence type="ECO:0000259" key="8">
    <source>
        <dbReference type="PROSITE" id="PS51745"/>
    </source>
</evidence>
<evidence type="ECO:0000259" key="7">
    <source>
        <dbReference type="PROSITE" id="PS50030"/>
    </source>
</evidence>
<dbReference type="Gene3D" id="3.10.20.90">
    <property type="entry name" value="Phosphatidylinositol 3-kinase Catalytic Subunit, Chain A, domain 1"/>
    <property type="match status" value="1"/>
</dbReference>
<reference evidence="9" key="1">
    <citation type="submission" date="2022-08" db="EMBL/GenBank/DDBJ databases">
        <authorList>
            <person name="Marques A."/>
        </authorList>
    </citation>
    <scope>NUCLEOTIDE SEQUENCE</scope>
    <source>
        <strain evidence="9">RhyPub2mFocal</strain>
        <tissue evidence="9">Leaves</tissue>
    </source>
</reference>
<dbReference type="PROSITE" id="PS50030">
    <property type="entry name" value="UBA"/>
    <property type="match status" value="1"/>
</dbReference>
<dbReference type="Pfam" id="PF16158">
    <property type="entry name" value="N_BRCA1_IG"/>
    <property type="match status" value="1"/>
</dbReference>
<dbReference type="InterPro" id="IPR056893">
    <property type="entry name" value="UBA_Nbr1_C"/>
</dbReference>
<dbReference type="Pfam" id="PF24932">
    <property type="entry name" value="UBA_NBR1_C"/>
    <property type="match status" value="1"/>
</dbReference>
<evidence type="ECO:0000313" key="9">
    <source>
        <dbReference type="EMBL" id="KAJ4751918.1"/>
    </source>
</evidence>
<keyword evidence="2" id="KW-0479">Metal-binding</keyword>
<evidence type="ECO:0000256" key="3">
    <source>
        <dbReference type="ARBA" id="ARBA00022771"/>
    </source>
</evidence>
<keyword evidence="5" id="KW-0968">Cytoplasmic vesicle</keyword>
<name>A0AAV8C8H0_9POAL</name>
<feature type="domain" description="UBA" evidence="7">
    <location>
        <begin position="591"/>
        <end position="630"/>
    </location>
</feature>
<dbReference type="Proteomes" id="UP001140206">
    <property type="component" value="Chromosome 5"/>
</dbReference>
<dbReference type="Pfam" id="PF00564">
    <property type="entry name" value="PB1"/>
    <property type="match status" value="1"/>
</dbReference>
<dbReference type="GO" id="GO:0008270">
    <property type="term" value="F:zinc ion binding"/>
    <property type="evidence" value="ECO:0007669"/>
    <property type="project" value="UniProtKB-KW"/>
</dbReference>
<dbReference type="InterPro" id="IPR015940">
    <property type="entry name" value="UBA"/>
</dbReference>
<dbReference type="PANTHER" id="PTHR20930">
    <property type="entry name" value="OVARIAN CARCINOMA ANTIGEN CA125-RELATED"/>
    <property type="match status" value="1"/>
</dbReference>
<evidence type="ECO:0000256" key="4">
    <source>
        <dbReference type="ARBA" id="ARBA00022833"/>
    </source>
</evidence>
<organism evidence="9 10">
    <name type="scientific">Rhynchospora pubera</name>
    <dbReference type="NCBI Taxonomy" id="906938"/>
    <lineage>
        <taxon>Eukaryota</taxon>
        <taxon>Viridiplantae</taxon>
        <taxon>Streptophyta</taxon>
        <taxon>Embryophyta</taxon>
        <taxon>Tracheophyta</taxon>
        <taxon>Spermatophyta</taxon>
        <taxon>Magnoliopsida</taxon>
        <taxon>Liliopsida</taxon>
        <taxon>Poales</taxon>
        <taxon>Cyperaceae</taxon>
        <taxon>Cyperoideae</taxon>
        <taxon>Rhynchosporeae</taxon>
        <taxon>Rhynchospora</taxon>
    </lineage>
</organism>
<keyword evidence="4" id="KW-0862">Zinc</keyword>
<dbReference type="SUPFAM" id="SSF57850">
    <property type="entry name" value="RING/U-box"/>
    <property type="match status" value="1"/>
</dbReference>
<gene>
    <name evidence="9" type="ORF">LUZ62_086323</name>
</gene>
<evidence type="ECO:0000256" key="5">
    <source>
        <dbReference type="ARBA" id="ARBA00023329"/>
    </source>
</evidence>
<comment type="subcellular location">
    <subcellularLocation>
        <location evidence="1">Cytoplasmic vesicle</location>
        <location evidence="1">Autophagosome</location>
    </subcellularLocation>
</comment>
<dbReference type="InterPro" id="IPR043145">
    <property type="entry name" value="Znf_ZZ_sf"/>
</dbReference>